<comment type="caution">
    <text evidence="2">The sequence shown here is derived from an EMBL/GenBank/DDBJ whole genome shotgun (WGS) entry which is preliminary data.</text>
</comment>
<dbReference type="Pfam" id="PF14111">
    <property type="entry name" value="DUF4283"/>
    <property type="match status" value="1"/>
</dbReference>
<dbReference type="PANTHER" id="PTHR34427:SF10">
    <property type="entry name" value="DUF4283 DOMAIN-CONTAINING PROTEIN"/>
    <property type="match status" value="1"/>
</dbReference>
<evidence type="ECO:0000259" key="1">
    <source>
        <dbReference type="Pfam" id="PF14111"/>
    </source>
</evidence>
<name>A0A9J5XPU3_SOLCO</name>
<organism evidence="2 3">
    <name type="scientific">Solanum commersonii</name>
    <name type="common">Commerson's wild potato</name>
    <name type="synonym">Commerson's nightshade</name>
    <dbReference type="NCBI Taxonomy" id="4109"/>
    <lineage>
        <taxon>Eukaryota</taxon>
        <taxon>Viridiplantae</taxon>
        <taxon>Streptophyta</taxon>
        <taxon>Embryophyta</taxon>
        <taxon>Tracheophyta</taxon>
        <taxon>Spermatophyta</taxon>
        <taxon>Magnoliopsida</taxon>
        <taxon>eudicotyledons</taxon>
        <taxon>Gunneridae</taxon>
        <taxon>Pentapetalae</taxon>
        <taxon>asterids</taxon>
        <taxon>lamiids</taxon>
        <taxon>Solanales</taxon>
        <taxon>Solanaceae</taxon>
        <taxon>Solanoideae</taxon>
        <taxon>Solaneae</taxon>
        <taxon>Solanum</taxon>
    </lineage>
</organism>
<evidence type="ECO:0000313" key="3">
    <source>
        <dbReference type="Proteomes" id="UP000824120"/>
    </source>
</evidence>
<reference evidence="2 3" key="1">
    <citation type="submission" date="2020-09" db="EMBL/GenBank/DDBJ databases">
        <title>De no assembly of potato wild relative species, Solanum commersonii.</title>
        <authorList>
            <person name="Cho K."/>
        </authorList>
    </citation>
    <scope>NUCLEOTIDE SEQUENCE [LARGE SCALE GENOMIC DNA]</scope>
    <source>
        <strain evidence="2">LZ3.2</strain>
        <tissue evidence="2">Leaf</tissue>
    </source>
</reference>
<protein>
    <recommendedName>
        <fullName evidence="1">DUF4283 domain-containing protein</fullName>
    </recommendedName>
</protein>
<accession>A0A9J5XPU3</accession>
<dbReference type="OrthoDB" id="1729074at2759"/>
<proteinExistence type="predicted"/>
<evidence type="ECO:0000313" key="2">
    <source>
        <dbReference type="EMBL" id="KAG5589818.1"/>
    </source>
</evidence>
<gene>
    <name evidence="2" type="ORF">H5410_040332</name>
</gene>
<sequence length="239" mass="27193">MVDKEIPYAESVRRSRWSSKEINSAVIKERGDTILINGKSLVGSFPTIGSEMATLSEVCRWVSKNWNQAHGLNVYEMGNNCFLIQFTSINSAAMVSWIRLVGLPLHLWSQNVFKAVGDVCRGWVKTEEETNLRNHLKWAKILVKANGNSIPKEVKIAFEGIEYIIQVWDETPTRFFAGESAYDIGGDRRTQSSNQCLLQKDWTSEPLLDEIQANYRNLVALDKEGDPVHLFHGDRDENF</sequence>
<dbReference type="InterPro" id="IPR025558">
    <property type="entry name" value="DUF4283"/>
</dbReference>
<dbReference type="AlphaFoldDB" id="A0A9J5XPU3"/>
<dbReference type="PANTHER" id="PTHR34427">
    <property type="entry name" value="DUF4283 DOMAIN PROTEIN"/>
    <property type="match status" value="1"/>
</dbReference>
<keyword evidence="3" id="KW-1185">Reference proteome</keyword>
<feature type="domain" description="DUF4283" evidence="1">
    <location>
        <begin position="38"/>
        <end position="95"/>
    </location>
</feature>
<dbReference type="Proteomes" id="UP000824120">
    <property type="component" value="Chromosome 8"/>
</dbReference>
<dbReference type="EMBL" id="JACXVP010000008">
    <property type="protein sequence ID" value="KAG5589818.1"/>
    <property type="molecule type" value="Genomic_DNA"/>
</dbReference>